<name>A0A9D4I107_DREPO</name>
<dbReference type="Proteomes" id="UP000828390">
    <property type="component" value="Unassembled WGS sequence"/>
</dbReference>
<accession>A0A9D4I107</accession>
<keyword evidence="2" id="KW-1185">Reference proteome</keyword>
<protein>
    <submittedName>
        <fullName evidence="1">Uncharacterized protein</fullName>
    </submittedName>
</protein>
<reference evidence="1" key="1">
    <citation type="journal article" date="2019" name="bioRxiv">
        <title>The Genome of the Zebra Mussel, Dreissena polymorpha: A Resource for Invasive Species Research.</title>
        <authorList>
            <person name="McCartney M.A."/>
            <person name="Auch B."/>
            <person name="Kono T."/>
            <person name="Mallez S."/>
            <person name="Zhang Y."/>
            <person name="Obille A."/>
            <person name="Becker A."/>
            <person name="Abrahante J.E."/>
            <person name="Garbe J."/>
            <person name="Badalamenti J.P."/>
            <person name="Herman A."/>
            <person name="Mangelson H."/>
            <person name="Liachko I."/>
            <person name="Sullivan S."/>
            <person name="Sone E.D."/>
            <person name="Koren S."/>
            <person name="Silverstein K.A.T."/>
            <person name="Beckman K.B."/>
            <person name="Gohl D.M."/>
        </authorList>
    </citation>
    <scope>NUCLEOTIDE SEQUENCE</scope>
    <source>
        <strain evidence="1">Duluth1</strain>
        <tissue evidence="1">Whole animal</tissue>
    </source>
</reference>
<evidence type="ECO:0000313" key="2">
    <source>
        <dbReference type="Proteomes" id="UP000828390"/>
    </source>
</evidence>
<evidence type="ECO:0000313" key="1">
    <source>
        <dbReference type="EMBL" id="KAH3740244.1"/>
    </source>
</evidence>
<proteinExistence type="predicted"/>
<organism evidence="1 2">
    <name type="scientific">Dreissena polymorpha</name>
    <name type="common">Zebra mussel</name>
    <name type="synonym">Mytilus polymorpha</name>
    <dbReference type="NCBI Taxonomy" id="45954"/>
    <lineage>
        <taxon>Eukaryota</taxon>
        <taxon>Metazoa</taxon>
        <taxon>Spiralia</taxon>
        <taxon>Lophotrochozoa</taxon>
        <taxon>Mollusca</taxon>
        <taxon>Bivalvia</taxon>
        <taxon>Autobranchia</taxon>
        <taxon>Heteroconchia</taxon>
        <taxon>Euheterodonta</taxon>
        <taxon>Imparidentia</taxon>
        <taxon>Neoheterodontei</taxon>
        <taxon>Myida</taxon>
        <taxon>Dreissenoidea</taxon>
        <taxon>Dreissenidae</taxon>
        <taxon>Dreissena</taxon>
    </lineage>
</organism>
<reference evidence="1" key="2">
    <citation type="submission" date="2020-11" db="EMBL/GenBank/DDBJ databases">
        <authorList>
            <person name="McCartney M.A."/>
            <person name="Auch B."/>
            <person name="Kono T."/>
            <person name="Mallez S."/>
            <person name="Becker A."/>
            <person name="Gohl D.M."/>
            <person name="Silverstein K.A.T."/>
            <person name="Koren S."/>
            <person name="Bechman K.B."/>
            <person name="Herman A."/>
            <person name="Abrahante J.E."/>
            <person name="Garbe J."/>
        </authorList>
    </citation>
    <scope>NUCLEOTIDE SEQUENCE</scope>
    <source>
        <strain evidence="1">Duluth1</strain>
        <tissue evidence="1">Whole animal</tissue>
    </source>
</reference>
<dbReference type="EMBL" id="JAIWYP010000011">
    <property type="protein sequence ID" value="KAH3740244.1"/>
    <property type="molecule type" value="Genomic_DNA"/>
</dbReference>
<gene>
    <name evidence="1" type="ORF">DPMN_046945</name>
</gene>
<comment type="caution">
    <text evidence="1">The sequence shown here is derived from an EMBL/GenBank/DDBJ whole genome shotgun (WGS) entry which is preliminary data.</text>
</comment>
<sequence length="268" mass="31159">MMIDCTNNLLKWLSAFSYRIHKSYTTLEQEITYALHCIVKYYRNVRLKNVALELIRHMYALVHSIQSSDCLRLRNIANNQISMRSTYSLNTDLASSRLKLASILHCGGHLHAAKRVLEDVQRRYHSRVKAVCVCRRIEGGRDLQVFANMHSGNRDNVISESPFAFCVRFLRKESYCIPSILLFEMNRNATEEEVAQRTYLEKTWMDSAEIDACPFLYYLQYLTYGGLGQRDKQLYALGVLESYMSDIKNVNLYHPETALNLLGHCFEM</sequence>
<dbReference type="AlphaFoldDB" id="A0A9D4I107"/>